<feature type="compositionally biased region" description="Basic residues" evidence="1">
    <location>
        <begin position="1"/>
        <end position="38"/>
    </location>
</feature>
<dbReference type="HOGENOM" id="CLU_1507263_0_0_1"/>
<dbReference type="GeneID" id="17253890"/>
<reference evidence="2" key="2">
    <citation type="submission" date="2024-10" db="UniProtKB">
        <authorList>
            <consortium name="EnsemblProtists"/>
        </authorList>
    </citation>
    <scope>IDENTIFICATION</scope>
</reference>
<feature type="region of interest" description="Disordered" evidence="1">
    <location>
        <begin position="1"/>
        <end position="75"/>
    </location>
</feature>
<dbReference type="Proteomes" id="UP000013827">
    <property type="component" value="Unassembled WGS sequence"/>
</dbReference>
<proteinExistence type="predicted"/>
<dbReference type="RefSeq" id="XP_005760188.1">
    <property type="nucleotide sequence ID" value="XM_005760131.1"/>
</dbReference>
<sequence length="179" mass="20393">KLRCRRRPRRRRARSAHRRPHRRRPRPHLSRRRPRKLSRSASASCRRQPPVGVRSSAPTSSAPSSRAERARSESTFANGVGWRTCRSSRRACTCPLSKCRQTPARRAFGTRSRRGRRAAHAFGGQRTASATRRRTAWGLGWSSCATTTRRRRPGSSRSRPSSPRWADALSFASLARSRR</sequence>
<feature type="compositionally biased region" description="Low complexity" evidence="1">
    <location>
        <begin position="54"/>
        <end position="65"/>
    </location>
</feature>
<evidence type="ECO:0000256" key="1">
    <source>
        <dbReference type="SAM" id="MobiDB-lite"/>
    </source>
</evidence>
<dbReference type="KEGG" id="ehx:EMIHUDRAFT_438515"/>
<keyword evidence="3" id="KW-1185">Reference proteome</keyword>
<reference evidence="3" key="1">
    <citation type="journal article" date="2013" name="Nature">
        <title>Pan genome of the phytoplankton Emiliania underpins its global distribution.</title>
        <authorList>
            <person name="Read B.A."/>
            <person name="Kegel J."/>
            <person name="Klute M.J."/>
            <person name="Kuo A."/>
            <person name="Lefebvre S.C."/>
            <person name="Maumus F."/>
            <person name="Mayer C."/>
            <person name="Miller J."/>
            <person name="Monier A."/>
            <person name="Salamov A."/>
            <person name="Young J."/>
            <person name="Aguilar M."/>
            <person name="Claverie J.M."/>
            <person name="Frickenhaus S."/>
            <person name="Gonzalez K."/>
            <person name="Herman E.K."/>
            <person name="Lin Y.C."/>
            <person name="Napier J."/>
            <person name="Ogata H."/>
            <person name="Sarno A.F."/>
            <person name="Shmutz J."/>
            <person name="Schroeder D."/>
            <person name="de Vargas C."/>
            <person name="Verret F."/>
            <person name="von Dassow P."/>
            <person name="Valentin K."/>
            <person name="Van de Peer Y."/>
            <person name="Wheeler G."/>
            <person name="Dacks J.B."/>
            <person name="Delwiche C.F."/>
            <person name="Dyhrman S.T."/>
            <person name="Glockner G."/>
            <person name="John U."/>
            <person name="Richards T."/>
            <person name="Worden A.Z."/>
            <person name="Zhang X."/>
            <person name="Grigoriev I.V."/>
            <person name="Allen A.E."/>
            <person name="Bidle K."/>
            <person name="Borodovsky M."/>
            <person name="Bowler C."/>
            <person name="Brownlee C."/>
            <person name="Cock J.M."/>
            <person name="Elias M."/>
            <person name="Gladyshev V.N."/>
            <person name="Groth M."/>
            <person name="Guda C."/>
            <person name="Hadaegh A."/>
            <person name="Iglesias-Rodriguez M.D."/>
            <person name="Jenkins J."/>
            <person name="Jones B.M."/>
            <person name="Lawson T."/>
            <person name="Leese F."/>
            <person name="Lindquist E."/>
            <person name="Lobanov A."/>
            <person name="Lomsadze A."/>
            <person name="Malik S.B."/>
            <person name="Marsh M.E."/>
            <person name="Mackinder L."/>
            <person name="Mock T."/>
            <person name="Mueller-Roeber B."/>
            <person name="Pagarete A."/>
            <person name="Parker M."/>
            <person name="Probert I."/>
            <person name="Quesneville H."/>
            <person name="Raines C."/>
            <person name="Rensing S.A."/>
            <person name="Riano-Pachon D.M."/>
            <person name="Richier S."/>
            <person name="Rokitta S."/>
            <person name="Shiraiwa Y."/>
            <person name="Soanes D.M."/>
            <person name="van der Giezen M."/>
            <person name="Wahlund T.M."/>
            <person name="Williams B."/>
            <person name="Wilson W."/>
            <person name="Wolfe G."/>
            <person name="Wurch L.L."/>
        </authorList>
    </citation>
    <scope>NUCLEOTIDE SEQUENCE</scope>
</reference>
<dbReference type="EnsemblProtists" id="EOD07759">
    <property type="protein sequence ID" value="EOD07759"/>
    <property type="gene ID" value="EMIHUDRAFT_438515"/>
</dbReference>
<evidence type="ECO:0000313" key="3">
    <source>
        <dbReference type="Proteomes" id="UP000013827"/>
    </source>
</evidence>
<feature type="compositionally biased region" description="Low complexity" evidence="1">
    <location>
        <begin position="155"/>
        <end position="164"/>
    </location>
</feature>
<protein>
    <submittedName>
        <fullName evidence="2">Uncharacterized protein</fullName>
    </submittedName>
</protein>
<feature type="region of interest" description="Disordered" evidence="1">
    <location>
        <begin position="143"/>
        <end position="164"/>
    </location>
</feature>
<dbReference type="PaxDb" id="2903-EOD07759"/>
<name>A0A0D3I924_EMIH1</name>
<accession>A0A0D3I924</accession>
<feature type="region of interest" description="Disordered" evidence="1">
    <location>
        <begin position="105"/>
        <end position="128"/>
    </location>
</feature>
<organism evidence="2 3">
    <name type="scientific">Emiliania huxleyi (strain CCMP1516)</name>
    <dbReference type="NCBI Taxonomy" id="280463"/>
    <lineage>
        <taxon>Eukaryota</taxon>
        <taxon>Haptista</taxon>
        <taxon>Haptophyta</taxon>
        <taxon>Prymnesiophyceae</taxon>
        <taxon>Isochrysidales</taxon>
        <taxon>Noelaerhabdaceae</taxon>
        <taxon>Emiliania</taxon>
    </lineage>
</organism>
<evidence type="ECO:0000313" key="2">
    <source>
        <dbReference type="EnsemblProtists" id="EOD07759"/>
    </source>
</evidence>
<dbReference type="AlphaFoldDB" id="A0A0D3I924"/>